<dbReference type="Gene3D" id="2.10.110.10">
    <property type="entry name" value="Cysteine Rich Protein"/>
    <property type="match status" value="3"/>
</dbReference>
<dbReference type="EMBL" id="SEOQ01000031">
    <property type="protein sequence ID" value="TFY71933.1"/>
    <property type="molecule type" value="Genomic_DNA"/>
</dbReference>
<keyword evidence="11" id="KW-0809">Transit peptide</keyword>
<dbReference type="PROSITE" id="PS50255">
    <property type="entry name" value="CYTOCHROME_B5_2"/>
    <property type="match status" value="1"/>
</dbReference>
<keyword evidence="8" id="KW-0288">FMN</keyword>
<evidence type="ECO:0000259" key="27">
    <source>
        <dbReference type="PROSITE" id="PS50255"/>
    </source>
</evidence>
<evidence type="ECO:0000256" key="2">
    <source>
        <dbReference type="ARBA" id="ARBA00001970"/>
    </source>
</evidence>
<evidence type="ECO:0000256" key="22">
    <source>
        <dbReference type="ARBA" id="ARBA00078938"/>
    </source>
</evidence>
<dbReference type="InterPro" id="IPR008259">
    <property type="entry name" value="FMN_hydac_DH_AS"/>
</dbReference>
<evidence type="ECO:0000256" key="12">
    <source>
        <dbReference type="ARBA" id="ARBA00023002"/>
    </source>
</evidence>
<feature type="compositionally biased region" description="Basic and acidic residues" evidence="24">
    <location>
        <begin position="784"/>
        <end position="795"/>
    </location>
</feature>
<dbReference type="InterPro" id="IPR037396">
    <property type="entry name" value="FMN_HAD"/>
</dbReference>
<dbReference type="Proteomes" id="UP000298327">
    <property type="component" value="Unassembled WGS sequence"/>
</dbReference>
<feature type="compositionally biased region" description="Low complexity" evidence="24">
    <location>
        <begin position="1154"/>
        <end position="1167"/>
    </location>
</feature>
<dbReference type="PANTHER" id="PTHR10578:SF101">
    <property type="entry name" value="L-LACTATE DEHYDROGENASE (CYTOCHROME B2)"/>
    <property type="match status" value="1"/>
</dbReference>
<feature type="region of interest" description="Disordered" evidence="24">
    <location>
        <begin position="739"/>
        <end position="934"/>
    </location>
</feature>
<dbReference type="SUPFAM" id="SSF55856">
    <property type="entry name" value="Cytochrome b5-like heme/steroid binding domain"/>
    <property type="match status" value="1"/>
</dbReference>
<evidence type="ECO:0000256" key="25">
    <source>
        <dbReference type="SAM" id="Phobius"/>
    </source>
</evidence>
<sequence>MSWSLEQVAAHNSPSSCWVIINNHVYDVTDFLPQHPGGRKVILQYAGRDATAAYEPIHPRDALQKHLSPDKHLGKLNDDSIRVADERKAHRPKSTDEQRVAMAQLQKPPIHRMLSLHDLEQVARLVLSHKALSYYSSAADDEITYLENQRAFSRFFFHPRVLRAVSRCDPSTSILGYRSSIPVFVCGAALAKLGHPLGEANIIRGCYTTGIIQMVSTNASLSSAEVAEARPSPQQPLFFQLYKRRDDREAEEKVKEIVKLGYNAIFLTVDAIAPGNRERDLRVPFDLEDMEKAALGAEAPKLDEDSHNEEDGVKSVEIGGTAGMLLANDDLDMTWEKTIPWLRSITELPLVLKGIQCVEDVMLAVEAGVDGVLLSNHGGRQLEYALPPLEVLYRLRKQQPHVFNKLEVYIDGGARRGTDVLKALCLGAKAVGMGRPFLYAQSAYGEDGVVKAVRILEREIVIGMQLLGVTNVNQLVPEMVERVEWQIVAKLRCGDIVVGPKCKCGGTAVAPVLQWNQRESKDSVSDRWSRTYVSREKSPTRSTAAPSPEAPPPASAPARRFPAATAPLGHGVSAHIRSVTSSRPTSPLKHSSSFLNDPPPAADILPSPYTSELSKVYGSILQPKESLSTYHCHVCTTPFPPDATIYPDPADSSGERFMCRACFTVNGGSKGDCPACHRPVLILKSEGGFVENAGKVWHKKCFSCSGCGKAIGDTPMVDLLGQPSCTDCFDTCLQRRDKSSKTSTTKAEQRPNIRTSMDFNAERRQSREGSPTIEELEQKFGMLKSRDSTPVKEKTPTATTSSPMVSMRRHTDADLSPRVSGLGLNSVHNSPSTHAEIAPAKSVTDQGSPVPRRSYASGSPDPNRYRDRQPNTSPKPTQDAIDQMKRRFLQQTSSPSSGDISSDLSSPTPSKARVSTPTSRIPIRTPRASDASMVDTRSLVSSYLRDMDAASSIYSVPSTPDLMSDTSDVTTQSSGSSPPPSFSPPQLDDVFFSSARSSASTDFSDGFRVSTNITGETLVSNDSFSSTPSSTTAVSRTVELHSPGSNPDPNAKCTKCLLPLFSTKFGGRYVTVPEPSSSRTPPKTYHTQCFRCRICKGVFEEKERGQAVFVRGVRGACHLDCAPPEKATTTKTPTKSTYTPPVIARVDTGTPRQPAASSMTPSSPYTSSRYTIPLASVQTTSTAAPRFGSSTSCPGCHRSVSPMERGVVPGPQGTKWHATCLVCGGMEAKGRNGRRKDGKPGCGKKLDSSAKSDVNGHVWCRDCTSLLPVSLRSPPQSATTPAPLKPSHTGTSSVSSGPFSRIAPQHTGGTTIARQFTGLSGGMDELTRQMTGGGLSPTRQLTSSPTKGLGRQYTGGSSAATRPRPKSVIGIRDEGRGPHTQYSSDTSTSPIQGISILGVVDHAGLISSLQDSEYIMPSSTTSDWRLNLYTFPSRLVLSNHRSIEHVLADIPPLSVGLLGFAALTFFLIMKKTNLALVFLFTSVLFTFFAAIVDIGQGLTRGKTDFDINFINQLIIAREVLYGIAVGFRFLFFWAFVARPPRGEVKQGDDASSRQDVSLLAMLLDTRSSHSGSWARWGIIGHFLRWIILGLSVSIVVLQILWRLIRPFNHFGPVYEAESTIEIIASAILISKLILNTVIADTPSRMRTLYHYSFMLLALFINLGVGVGNIVQCKHVHKFYAE</sequence>
<dbReference type="Gene3D" id="3.20.20.70">
    <property type="entry name" value="Aldolase class I"/>
    <property type="match status" value="1"/>
</dbReference>
<feature type="transmembrane region" description="Helical" evidence="25">
    <location>
        <begin position="1450"/>
        <end position="1469"/>
    </location>
</feature>
<keyword evidence="25" id="KW-0812">Transmembrane</keyword>
<evidence type="ECO:0000256" key="14">
    <source>
        <dbReference type="ARBA" id="ARBA00023128"/>
    </source>
</evidence>
<evidence type="ECO:0000259" key="26">
    <source>
        <dbReference type="PROSITE" id="PS50023"/>
    </source>
</evidence>
<dbReference type="SMART" id="SM00132">
    <property type="entry name" value="LIM"/>
    <property type="match status" value="3"/>
</dbReference>
<dbReference type="PROSITE" id="PS00478">
    <property type="entry name" value="LIM_DOMAIN_1"/>
    <property type="match status" value="1"/>
</dbReference>
<dbReference type="CDD" id="cd02922">
    <property type="entry name" value="FCB2_FMN"/>
    <property type="match status" value="1"/>
</dbReference>
<feature type="region of interest" description="Disordered" evidence="24">
    <location>
        <begin position="578"/>
        <end position="601"/>
    </location>
</feature>
<evidence type="ECO:0000256" key="13">
    <source>
        <dbReference type="ARBA" id="ARBA00023004"/>
    </source>
</evidence>
<keyword evidence="14" id="KW-0496">Mitochondrion</keyword>
<evidence type="ECO:0000313" key="30">
    <source>
        <dbReference type="Proteomes" id="UP000298327"/>
    </source>
</evidence>
<feature type="region of interest" description="Disordered" evidence="24">
    <location>
        <begin position="524"/>
        <end position="561"/>
    </location>
</feature>
<feature type="region of interest" description="Disordered" evidence="24">
    <location>
        <begin position="1270"/>
        <end position="1388"/>
    </location>
</feature>
<feature type="region of interest" description="Disordered" evidence="24">
    <location>
        <begin position="955"/>
        <end position="989"/>
    </location>
</feature>
<dbReference type="STRING" id="205917.A0A4Y9ZDI7"/>
<dbReference type="PROSITE" id="PS00557">
    <property type="entry name" value="FMN_HYDROXY_ACID_DH_1"/>
    <property type="match status" value="1"/>
</dbReference>
<feature type="compositionally biased region" description="Polar residues" evidence="24">
    <location>
        <begin position="1307"/>
        <end position="1318"/>
    </location>
</feature>
<evidence type="ECO:0000256" key="17">
    <source>
        <dbReference type="ARBA" id="ARBA00061589"/>
    </source>
</evidence>
<feature type="transmembrane region" description="Helical" evidence="25">
    <location>
        <begin position="1620"/>
        <end position="1639"/>
    </location>
</feature>
<name>A0A4Y9ZDI7_9AGAM</name>
<dbReference type="FunFam" id="3.10.120.10:FF:000009">
    <property type="entry name" value="Cytochrome b2, mitochondrial, putative"/>
    <property type="match status" value="1"/>
</dbReference>
<evidence type="ECO:0000256" key="11">
    <source>
        <dbReference type="ARBA" id="ARBA00022946"/>
    </source>
</evidence>
<evidence type="ECO:0000259" key="28">
    <source>
        <dbReference type="PROSITE" id="PS51349"/>
    </source>
</evidence>
<comment type="cofactor">
    <cofactor evidence="1">
        <name>FMN</name>
        <dbReference type="ChEBI" id="CHEBI:58210"/>
    </cofactor>
</comment>
<feature type="compositionally biased region" description="Polar residues" evidence="24">
    <location>
        <begin position="578"/>
        <end position="595"/>
    </location>
</feature>
<evidence type="ECO:0000256" key="7">
    <source>
        <dbReference type="ARBA" id="ARBA00022630"/>
    </source>
</evidence>
<feature type="region of interest" description="Disordered" evidence="24">
    <location>
        <begin position="1125"/>
        <end position="1167"/>
    </location>
</feature>
<proteinExistence type="inferred from homology"/>
<feature type="domain" description="Cytochrome b5 heme-binding" evidence="27">
    <location>
        <begin position="1"/>
        <end position="77"/>
    </location>
</feature>
<keyword evidence="23" id="KW-0440">LIM domain</keyword>
<feature type="compositionally biased region" description="Low complexity" evidence="24">
    <location>
        <begin position="893"/>
        <end position="907"/>
    </location>
</feature>
<feature type="compositionally biased region" description="Polar residues" evidence="24">
    <location>
        <begin position="1337"/>
        <end position="1346"/>
    </location>
</feature>
<evidence type="ECO:0000256" key="8">
    <source>
        <dbReference type="ARBA" id="ARBA00022643"/>
    </source>
</evidence>
<dbReference type="InterPro" id="IPR000262">
    <property type="entry name" value="FMN-dep_DH"/>
</dbReference>
<comment type="cofactor">
    <cofactor evidence="2">
        <name>heme b</name>
        <dbReference type="ChEBI" id="CHEBI:60344"/>
    </cofactor>
</comment>
<feature type="transmembrane region" description="Helical" evidence="25">
    <location>
        <begin position="1582"/>
        <end position="1600"/>
    </location>
</feature>
<dbReference type="InterPro" id="IPR001781">
    <property type="entry name" value="Znf_LIM"/>
</dbReference>
<keyword evidence="25" id="KW-1133">Transmembrane helix</keyword>
<dbReference type="PANTHER" id="PTHR10578">
    <property type="entry name" value="S -2-HYDROXY-ACID OXIDASE-RELATED"/>
    <property type="match status" value="1"/>
</dbReference>
<evidence type="ECO:0000256" key="4">
    <source>
        <dbReference type="ARBA" id="ARBA00011881"/>
    </source>
</evidence>
<dbReference type="GO" id="GO:0006089">
    <property type="term" value="P:lactate metabolic process"/>
    <property type="evidence" value="ECO:0007669"/>
    <property type="project" value="TreeGrafter"/>
</dbReference>
<dbReference type="PRINTS" id="PR00363">
    <property type="entry name" value="CYTOCHROMEB5"/>
</dbReference>
<comment type="caution">
    <text evidence="29">The sequence shown here is derived from an EMBL/GenBank/DDBJ whole genome shotgun (WGS) entry which is preliminary data.</text>
</comment>
<dbReference type="SUPFAM" id="SSF51395">
    <property type="entry name" value="FMN-linked oxidoreductases"/>
    <property type="match status" value="1"/>
</dbReference>
<dbReference type="GO" id="GO:0004460">
    <property type="term" value="F:L-lactate dehydrogenase (cytochrome) activity"/>
    <property type="evidence" value="ECO:0007669"/>
    <property type="project" value="UniProtKB-EC"/>
</dbReference>
<keyword evidence="13" id="KW-0408">Iron</keyword>
<evidence type="ECO:0000256" key="3">
    <source>
        <dbReference type="ARBA" id="ARBA00004569"/>
    </source>
</evidence>
<comment type="similarity">
    <text evidence="17">In the N-terminal section; belongs to the cytochrome b5 family.</text>
</comment>
<evidence type="ECO:0000256" key="16">
    <source>
        <dbReference type="ARBA" id="ARBA00061137"/>
    </source>
</evidence>
<feature type="transmembrane region" description="Helical" evidence="25">
    <location>
        <begin position="1519"/>
        <end position="1536"/>
    </location>
</feature>
<comment type="similarity">
    <text evidence="16">In the C-terminal section; belongs to the FMN-dependent alpha-hydroxy acid dehydrogenase family.</text>
</comment>
<dbReference type="GO" id="GO:0030695">
    <property type="term" value="F:GTPase regulator activity"/>
    <property type="evidence" value="ECO:0007669"/>
    <property type="project" value="UniProtKB-ARBA"/>
</dbReference>
<dbReference type="Pfam" id="PF01070">
    <property type="entry name" value="FMN_dh"/>
    <property type="match status" value="1"/>
</dbReference>
<keyword evidence="30" id="KW-1185">Reference proteome</keyword>
<evidence type="ECO:0000256" key="24">
    <source>
        <dbReference type="SAM" id="MobiDB-lite"/>
    </source>
</evidence>
<evidence type="ECO:0000256" key="18">
    <source>
        <dbReference type="ARBA" id="ARBA00066458"/>
    </source>
</evidence>
<feature type="transmembrane region" description="Helical" evidence="25">
    <location>
        <begin position="1651"/>
        <end position="1670"/>
    </location>
</feature>
<feature type="domain" description="FMN hydroxy acid dehydrogenase" evidence="28">
    <location>
        <begin position="108"/>
        <end position="485"/>
    </location>
</feature>
<evidence type="ECO:0000256" key="1">
    <source>
        <dbReference type="ARBA" id="ARBA00001917"/>
    </source>
</evidence>
<feature type="region of interest" description="Disordered" evidence="24">
    <location>
        <begin position="1228"/>
        <end position="1251"/>
    </location>
</feature>
<keyword evidence="6" id="KW-0349">Heme</keyword>
<dbReference type="Gene3D" id="3.10.120.10">
    <property type="entry name" value="Cytochrome b5-like heme/steroid binding domain"/>
    <property type="match status" value="1"/>
</dbReference>
<keyword evidence="7" id="KW-0285">Flavoprotein</keyword>
<evidence type="ECO:0000256" key="10">
    <source>
        <dbReference type="ARBA" id="ARBA00022833"/>
    </source>
</evidence>
<feature type="compositionally biased region" description="Polar residues" evidence="24">
    <location>
        <begin position="1288"/>
        <end position="1298"/>
    </location>
</feature>
<gene>
    <name evidence="29" type="ORF">EVG20_g1097</name>
</gene>
<dbReference type="OrthoDB" id="1112565at2759"/>
<organism evidence="29 30">
    <name type="scientific">Dentipellis fragilis</name>
    <dbReference type="NCBI Taxonomy" id="205917"/>
    <lineage>
        <taxon>Eukaryota</taxon>
        <taxon>Fungi</taxon>
        <taxon>Dikarya</taxon>
        <taxon>Basidiomycota</taxon>
        <taxon>Agaricomycotina</taxon>
        <taxon>Agaricomycetes</taxon>
        <taxon>Russulales</taxon>
        <taxon>Hericiaceae</taxon>
        <taxon>Dentipellis</taxon>
    </lineage>
</organism>
<dbReference type="InterPro" id="IPR013785">
    <property type="entry name" value="Aldolase_TIM"/>
</dbReference>
<feature type="compositionally biased region" description="Low complexity" evidence="24">
    <location>
        <begin position="1125"/>
        <end position="1141"/>
    </location>
</feature>
<feature type="compositionally biased region" description="Polar residues" evidence="24">
    <location>
        <begin position="741"/>
        <end position="758"/>
    </location>
</feature>
<evidence type="ECO:0000256" key="15">
    <source>
        <dbReference type="ARBA" id="ARBA00052399"/>
    </source>
</evidence>
<dbReference type="InterPro" id="IPR036400">
    <property type="entry name" value="Cyt_B5-like_heme/steroid_sf"/>
</dbReference>
<comment type="subunit">
    <text evidence="4">Homotetramer.</text>
</comment>
<feature type="domain" description="LIM zinc-binding" evidence="26">
    <location>
        <begin position="1051"/>
        <end position="1128"/>
    </location>
</feature>
<dbReference type="GO" id="GO:0005758">
    <property type="term" value="C:mitochondrial intermembrane space"/>
    <property type="evidence" value="ECO:0007669"/>
    <property type="project" value="UniProtKB-SubCell"/>
</dbReference>
<feature type="compositionally biased region" description="Basic and acidic residues" evidence="24">
    <location>
        <begin position="524"/>
        <end position="539"/>
    </location>
</feature>
<accession>A0A4Y9ZDI7</accession>
<evidence type="ECO:0000256" key="5">
    <source>
        <dbReference type="ARBA" id="ARBA00022448"/>
    </source>
</evidence>
<dbReference type="InterPro" id="IPR037458">
    <property type="entry name" value="L-MDH/L-LDH_FMN-bd"/>
</dbReference>
<dbReference type="PROSITE" id="PS50023">
    <property type="entry name" value="LIM_DOMAIN_2"/>
    <property type="match status" value="2"/>
</dbReference>
<dbReference type="EC" id="1.1.2.3" evidence="18"/>
<keyword evidence="25" id="KW-0472">Membrane</keyword>
<keyword evidence="12" id="KW-0560">Oxidoreductase</keyword>
<keyword evidence="9 23" id="KW-0479">Metal-binding</keyword>
<protein>
    <recommendedName>
        <fullName evidence="19">L-lactate dehydrogenase (cytochrome)</fullName>
        <ecNumber evidence="18">1.1.2.3</ecNumber>
    </recommendedName>
    <alternativeName>
        <fullName evidence="21">Cytochrome b2</fullName>
    </alternativeName>
    <alternativeName>
        <fullName evidence="20">Flavocytochrome b2</fullName>
    </alternativeName>
    <alternativeName>
        <fullName evidence="22">L-lactate ferricytochrome c oxidoreductase</fullName>
    </alternativeName>
</protein>
<comment type="subcellular location">
    <subcellularLocation>
        <location evidence="3">Mitochondrion intermembrane space</location>
    </subcellularLocation>
</comment>
<comment type="catalytic activity">
    <reaction evidence="15">
        <text>(S)-lactate + 2 Fe(III)-[cytochrome c] = 2 Fe(II)-[cytochrome c] + pyruvate + 2 H(+)</text>
        <dbReference type="Rhea" id="RHEA:19909"/>
        <dbReference type="Rhea" id="RHEA-COMP:10350"/>
        <dbReference type="Rhea" id="RHEA-COMP:14399"/>
        <dbReference type="ChEBI" id="CHEBI:15361"/>
        <dbReference type="ChEBI" id="CHEBI:15378"/>
        <dbReference type="ChEBI" id="CHEBI:16651"/>
        <dbReference type="ChEBI" id="CHEBI:29033"/>
        <dbReference type="ChEBI" id="CHEBI:29034"/>
        <dbReference type="EC" id="1.1.2.3"/>
    </reaction>
    <physiologicalReaction direction="left-to-right" evidence="15">
        <dbReference type="Rhea" id="RHEA:19910"/>
    </physiologicalReaction>
</comment>
<evidence type="ECO:0000313" key="29">
    <source>
        <dbReference type="EMBL" id="TFY71933.1"/>
    </source>
</evidence>
<evidence type="ECO:0000256" key="19">
    <source>
        <dbReference type="ARBA" id="ARBA00068515"/>
    </source>
</evidence>
<dbReference type="SMART" id="SM01117">
    <property type="entry name" value="Cyt-b5"/>
    <property type="match status" value="1"/>
</dbReference>
<evidence type="ECO:0000256" key="9">
    <source>
        <dbReference type="ARBA" id="ARBA00022723"/>
    </source>
</evidence>
<evidence type="ECO:0000256" key="20">
    <source>
        <dbReference type="ARBA" id="ARBA00075949"/>
    </source>
</evidence>
<dbReference type="PROSITE" id="PS51349">
    <property type="entry name" value="FMN_HYDROXY_ACID_DH_2"/>
    <property type="match status" value="1"/>
</dbReference>
<feature type="transmembrane region" description="Helical" evidence="25">
    <location>
        <begin position="1476"/>
        <end position="1499"/>
    </location>
</feature>
<dbReference type="GO" id="GO:0046872">
    <property type="term" value="F:metal ion binding"/>
    <property type="evidence" value="ECO:0007669"/>
    <property type="project" value="UniProtKB-KW"/>
</dbReference>
<keyword evidence="5" id="KW-0813">Transport</keyword>
<dbReference type="FunFam" id="3.20.20.70:FF:000062">
    <property type="entry name" value="Cytochrome b2, mitochondrial, putative"/>
    <property type="match status" value="1"/>
</dbReference>
<evidence type="ECO:0000256" key="21">
    <source>
        <dbReference type="ARBA" id="ARBA00078774"/>
    </source>
</evidence>
<keyword evidence="10 23" id="KW-0862">Zinc</keyword>
<reference evidence="29 30" key="1">
    <citation type="submission" date="2019-02" db="EMBL/GenBank/DDBJ databases">
        <title>Genome sequencing of the rare red list fungi Dentipellis fragilis.</title>
        <authorList>
            <person name="Buettner E."/>
            <person name="Kellner H."/>
        </authorList>
    </citation>
    <scope>NUCLEOTIDE SEQUENCE [LARGE SCALE GENOMIC DNA]</scope>
    <source>
        <strain evidence="29 30">DSM 105465</strain>
    </source>
</reference>
<dbReference type="Pfam" id="PF00173">
    <property type="entry name" value="Cyt-b5"/>
    <property type="match status" value="1"/>
</dbReference>
<dbReference type="CDD" id="cd08368">
    <property type="entry name" value="LIM"/>
    <property type="match status" value="1"/>
</dbReference>
<evidence type="ECO:0000256" key="6">
    <source>
        <dbReference type="ARBA" id="ARBA00022617"/>
    </source>
</evidence>
<feature type="domain" description="LIM zinc-binding" evidence="26">
    <location>
        <begin position="671"/>
        <end position="735"/>
    </location>
</feature>
<dbReference type="Pfam" id="PF00412">
    <property type="entry name" value="LIM"/>
    <property type="match status" value="1"/>
</dbReference>
<evidence type="ECO:0000256" key="23">
    <source>
        <dbReference type="PROSITE-ProRule" id="PRU00125"/>
    </source>
</evidence>
<dbReference type="InterPro" id="IPR001199">
    <property type="entry name" value="Cyt_B5-like_heme/steroid-bd"/>
</dbReference>